<dbReference type="InterPro" id="IPR013737">
    <property type="entry name" value="Bac_rhamnosid_N"/>
</dbReference>
<dbReference type="InterPro" id="IPR035398">
    <property type="entry name" value="Bac_rhamnosid_C"/>
</dbReference>
<dbReference type="Gene3D" id="2.60.420.10">
    <property type="entry name" value="Maltose phosphorylase, domain 3"/>
    <property type="match status" value="1"/>
</dbReference>
<feature type="domain" description="Bacterial alpha-L-rhamnosidase N-terminal" evidence="5">
    <location>
        <begin position="185"/>
        <end position="316"/>
    </location>
</feature>
<dbReference type="EMBL" id="JBDJPC010000001">
    <property type="protein sequence ID" value="KAL1516548.1"/>
    <property type="molecule type" value="Genomic_DNA"/>
</dbReference>
<dbReference type="Gene3D" id="2.60.40.10">
    <property type="entry name" value="Immunoglobulins"/>
    <property type="match status" value="1"/>
</dbReference>
<dbReference type="GO" id="GO:0030596">
    <property type="term" value="F:alpha-L-rhamnosidase activity"/>
    <property type="evidence" value="ECO:0007669"/>
    <property type="project" value="UniProtKB-EC"/>
</dbReference>
<evidence type="ECO:0000313" key="8">
    <source>
        <dbReference type="EMBL" id="KAL1516548.1"/>
    </source>
</evidence>
<dbReference type="EC" id="3.2.1.40" evidence="2"/>
<dbReference type="Pfam" id="PF17389">
    <property type="entry name" value="Bac_rhamnosid6H"/>
    <property type="match status" value="1"/>
</dbReference>
<evidence type="ECO:0000259" key="4">
    <source>
        <dbReference type="Pfam" id="PF05592"/>
    </source>
</evidence>
<comment type="caution">
    <text evidence="8">The sequence shown here is derived from an EMBL/GenBank/DDBJ whole genome shotgun (WGS) entry which is preliminary data.</text>
</comment>
<evidence type="ECO:0000259" key="7">
    <source>
        <dbReference type="Pfam" id="PF17390"/>
    </source>
</evidence>
<gene>
    <name evidence="8" type="ORF">ABEB36_000454</name>
</gene>
<dbReference type="InterPro" id="IPR013783">
    <property type="entry name" value="Ig-like_fold"/>
</dbReference>
<reference evidence="8 9" key="1">
    <citation type="submission" date="2024-05" db="EMBL/GenBank/DDBJ databases">
        <title>Genetic variation in Jamaican populations of the coffee berry borer (Hypothenemus hampei).</title>
        <authorList>
            <person name="Errbii M."/>
            <person name="Myrie A."/>
        </authorList>
    </citation>
    <scope>NUCLEOTIDE SEQUENCE [LARGE SCALE GENOMIC DNA]</scope>
    <source>
        <strain evidence="8">JA-Hopewell-2020-01-JO</strain>
        <tissue evidence="8">Whole body</tissue>
    </source>
</reference>
<keyword evidence="9" id="KW-1185">Reference proteome</keyword>
<dbReference type="AlphaFoldDB" id="A0ABD1FD64"/>
<feature type="domain" description="Alpha-L-rhamnosidase concanavalin-like" evidence="4">
    <location>
        <begin position="343"/>
        <end position="435"/>
    </location>
</feature>
<dbReference type="Gene3D" id="2.60.120.260">
    <property type="entry name" value="Galactose-binding domain-like"/>
    <property type="match status" value="2"/>
</dbReference>
<name>A0ABD1FD64_HYPHA</name>
<evidence type="ECO:0000256" key="2">
    <source>
        <dbReference type="ARBA" id="ARBA00012652"/>
    </source>
</evidence>
<dbReference type="Proteomes" id="UP001566132">
    <property type="component" value="Unassembled WGS sequence"/>
</dbReference>
<dbReference type="InterPro" id="IPR008902">
    <property type="entry name" value="Rhamnosid_concanavalin"/>
</dbReference>
<evidence type="ECO:0000256" key="1">
    <source>
        <dbReference type="ARBA" id="ARBA00001445"/>
    </source>
</evidence>
<dbReference type="Pfam" id="PF05592">
    <property type="entry name" value="Bac_rhamnosid"/>
    <property type="match status" value="1"/>
</dbReference>
<dbReference type="SUPFAM" id="SSF48208">
    <property type="entry name" value="Six-hairpin glycosidases"/>
    <property type="match status" value="1"/>
</dbReference>
<dbReference type="InterPro" id="IPR012341">
    <property type="entry name" value="6hp_glycosidase-like_sf"/>
</dbReference>
<dbReference type="PANTHER" id="PTHR33307">
    <property type="entry name" value="ALPHA-RHAMNOSIDASE (EUROFUNG)"/>
    <property type="match status" value="1"/>
</dbReference>
<dbReference type="InterPro" id="IPR035396">
    <property type="entry name" value="Bac_rhamnosid6H"/>
</dbReference>
<organism evidence="8 9">
    <name type="scientific">Hypothenemus hampei</name>
    <name type="common">Coffee berry borer</name>
    <dbReference type="NCBI Taxonomy" id="57062"/>
    <lineage>
        <taxon>Eukaryota</taxon>
        <taxon>Metazoa</taxon>
        <taxon>Ecdysozoa</taxon>
        <taxon>Arthropoda</taxon>
        <taxon>Hexapoda</taxon>
        <taxon>Insecta</taxon>
        <taxon>Pterygota</taxon>
        <taxon>Neoptera</taxon>
        <taxon>Endopterygota</taxon>
        <taxon>Coleoptera</taxon>
        <taxon>Polyphaga</taxon>
        <taxon>Cucujiformia</taxon>
        <taxon>Curculionidae</taxon>
        <taxon>Scolytinae</taxon>
        <taxon>Hypothenemus</taxon>
    </lineage>
</organism>
<accession>A0ABD1FD64</accession>
<dbReference type="InterPro" id="IPR008928">
    <property type="entry name" value="6-hairpin_glycosidase_sf"/>
</dbReference>
<feature type="domain" description="Alpha-L-rhamnosidase six-hairpin glycosidase" evidence="6">
    <location>
        <begin position="445"/>
        <end position="774"/>
    </location>
</feature>
<dbReference type="SUPFAM" id="SSF49265">
    <property type="entry name" value="Fibronectin type III"/>
    <property type="match status" value="1"/>
</dbReference>
<dbReference type="InterPro" id="IPR016007">
    <property type="entry name" value="Alpha_rhamnosid"/>
</dbReference>
<dbReference type="PANTHER" id="PTHR33307:SF6">
    <property type="entry name" value="ALPHA-RHAMNOSIDASE (EUROFUNG)-RELATED"/>
    <property type="match status" value="1"/>
</dbReference>
<feature type="domain" description="Alpha-L-rhamnosidase C-terminal" evidence="7">
    <location>
        <begin position="779"/>
        <end position="848"/>
    </location>
</feature>
<dbReference type="Pfam" id="PF08531">
    <property type="entry name" value="Bac_rhamnosid_N"/>
    <property type="match status" value="1"/>
</dbReference>
<protein>
    <recommendedName>
        <fullName evidence="2">alpha-L-rhamnosidase</fullName>
        <ecNumber evidence="2">3.2.1.40</ecNumber>
    </recommendedName>
</protein>
<sequence>MSETIFSSHFVPINFSAPDSLMVNLLSEPFGVSPSALRFSWLVPALGDRPLQSGWRIQISKLSNDFDNSVSIIWDSGEIESTSSVAVPYSGEPLDTDTTYFWRVKSLVSGNESSWSQPQKFITAASDADWKAKAIWVEGSTGNSAAVDPYNWMLTRKGFSASTSLLVSAWIRITAQSPETARQYVYKLWLNNNLIGLGPVRAQNTNNEEARYHIYDISDQLQEGDNAVAALAYANNNHAFMLDLVVQNTDGTKSILCSSGANWKARSAGAWLPDNGFLNTTYYKSPYEYIDARNEPLGWLTSGFDDSQWNNAVLTAAISNLKPALSGRMILSKQSATSVTSLGTNHWLLDVGKEVVGGILINVTGSTGMTLEIRLGEEKDSDGGARYQLRSGLTYREIWTLRDGEQLLQHWGYRAFRWVEIIASSKMDITKSVNILVLKMPWDDEQSSFSSSIQALDDVYNFCRYTIEGTRLDLYQDTPTRERGPYEGDAVINQLSEYYTQRSWALARYSAGYFINRRTWPSEYYLMVPVLAWQDYLHTGDIFLLSEGYNGLKNHTFDNYINSNGVVEKDIGTSSVTNGDLVDWPTDNRDGYDLERINTVINAWQYGCYDALAKISAALNYTSDSTNWANKATTLKNYFNTNFIGANHLFFDGYNTSTRAISDHQSQHATAFSLALGLVKDGTQAACGQALANDISLRGVRTSVYGAQFLLEALMNSGQADTAINFLTDTTLYSWRNMMDTWGATMVMEAWDPSMKSNTTFSHSWGTAPANIIPRFIAGVQVTKPGAEEITISPNPGNLNSFIARVPVIRGIVEVKFNRNASEILLLTLPPNVKGKLILDLTQLPEINKTTVSVVDGNGNVIAAVISDDRLVVEEVQPISLKIINNL</sequence>
<dbReference type="Pfam" id="PF25788">
    <property type="entry name" value="Ig_Rha78A_N"/>
    <property type="match status" value="1"/>
</dbReference>
<evidence type="ECO:0000259" key="5">
    <source>
        <dbReference type="Pfam" id="PF08531"/>
    </source>
</evidence>
<keyword evidence="3" id="KW-0378">Hydrolase</keyword>
<evidence type="ECO:0000256" key="3">
    <source>
        <dbReference type="ARBA" id="ARBA00022801"/>
    </source>
</evidence>
<evidence type="ECO:0000259" key="6">
    <source>
        <dbReference type="Pfam" id="PF17389"/>
    </source>
</evidence>
<comment type="catalytic activity">
    <reaction evidence="1">
        <text>Hydrolysis of terminal non-reducing alpha-L-rhamnose residues in alpha-L-rhamnosides.</text>
        <dbReference type="EC" id="3.2.1.40"/>
    </reaction>
</comment>
<proteinExistence type="predicted"/>
<evidence type="ECO:0000313" key="9">
    <source>
        <dbReference type="Proteomes" id="UP001566132"/>
    </source>
</evidence>
<dbReference type="Pfam" id="PF17390">
    <property type="entry name" value="Bac_rhamnosid_C"/>
    <property type="match status" value="1"/>
</dbReference>
<dbReference type="Gene3D" id="1.50.10.10">
    <property type="match status" value="1"/>
</dbReference>
<dbReference type="InterPro" id="IPR036116">
    <property type="entry name" value="FN3_sf"/>
</dbReference>